<dbReference type="Proteomes" id="UP000239001">
    <property type="component" value="Unassembled WGS sequence"/>
</dbReference>
<dbReference type="PANTHER" id="PTHR30478:SF0">
    <property type="entry name" value="BETA SLIDING CLAMP"/>
    <property type="match status" value="1"/>
</dbReference>
<dbReference type="GO" id="GO:0009360">
    <property type="term" value="C:DNA polymerase III complex"/>
    <property type="evidence" value="ECO:0007669"/>
    <property type="project" value="InterPro"/>
</dbReference>
<dbReference type="Pfam" id="PF02767">
    <property type="entry name" value="DNA_pol3_beta_2"/>
    <property type="match status" value="1"/>
</dbReference>
<dbReference type="AlphaFoldDB" id="A0A2T1LT44"/>
<keyword evidence="4" id="KW-0808">Transferase</keyword>
<dbReference type="GO" id="GO:0003677">
    <property type="term" value="F:DNA binding"/>
    <property type="evidence" value="ECO:0007669"/>
    <property type="project" value="UniProtKB-KW"/>
</dbReference>
<keyword evidence="8" id="KW-0238">DNA-binding</keyword>
<reference evidence="12 13" key="1">
    <citation type="submission" date="2018-03" db="EMBL/GenBank/DDBJ databases">
        <title>The ancient ancestry and fast evolution of plastids.</title>
        <authorList>
            <person name="Moore K.R."/>
            <person name="Magnabosco C."/>
            <person name="Momper L."/>
            <person name="Gold D.A."/>
            <person name="Bosak T."/>
            <person name="Fournier G.P."/>
        </authorList>
    </citation>
    <scope>NUCLEOTIDE SEQUENCE [LARGE SCALE GENOMIC DNA]</scope>
    <source>
        <strain evidence="12 13">CCALA 016</strain>
    </source>
</reference>
<dbReference type="GO" id="GO:0005737">
    <property type="term" value="C:cytoplasm"/>
    <property type="evidence" value="ECO:0007669"/>
    <property type="project" value="UniProtKB-SubCell"/>
</dbReference>
<feature type="domain" description="DNA polymerase III beta sliding clamp central" evidence="11">
    <location>
        <begin position="129"/>
        <end position="250"/>
    </location>
</feature>
<evidence type="ECO:0000256" key="5">
    <source>
        <dbReference type="ARBA" id="ARBA00022695"/>
    </source>
</evidence>
<dbReference type="InterPro" id="IPR022634">
    <property type="entry name" value="DNA_polIII_beta_N"/>
</dbReference>
<sequence>MKITCSQETLAAALVDVVEALPSKPPHPILSHVLLETAQERIKLTAFDLSIGIESYCHALIHKAGQITFEGKLFHDLVTALPNVELTLELKEHQVIELSCSHGKYQLQGMESAEYPKLPAFENQRSVVLPTKNLLEALKPCLKSCAKEEHKQVLTGVHFKFNSDAEESNSLELASTDGHRLTVTQLTGRFLLTTEPPAMTIPATPLEYLIKLIKNKEVNEVTLYYCDHQLQFQVAETILTARLLEGLYPDYETIVPRYFVHHITFLGDELLAAVNRLLLINPKGEKYGPAIVLRTNQTEQTVELFTEANAKTGTERIKADVDSNLIFGLNALYLRNALKSLSGKQFQLCLNEPSCITKLVALETELSSMFQCLMPMLIPGITDDTATSSSEDESTKKTIDSATIDVKEPTPSKITPKKNRRKKTAIAVS</sequence>
<protein>
    <submittedName>
        <fullName evidence="12">DNA polymerase III subunit beta</fullName>
    </submittedName>
</protein>
<dbReference type="SMART" id="SM00480">
    <property type="entry name" value="POL3Bc"/>
    <property type="match status" value="1"/>
</dbReference>
<evidence type="ECO:0000256" key="6">
    <source>
        <dbReference type="ARBA" id="ARBA00022705"/>
    </source>
</evidence>
<dbReference type="CDD" id="cd00140">
    <property type="entry name" value="beta_clamp"/>
    <property type="match status" value="1"/>
</dbReference>
<dbReference type="InterPro" id="IPR022637">
    <property type="entry name" value="DNA_polIII_beta_cen"/>
</dbReference>
<proteinExistence type="inferred from homology"/>
<evidence type="ECO:0000256" key="2">
    <source>
        <dbReference type="ARBA" id="ARBA00010752"/>
    </source>
</evidence>
<evidence type="ECO:0000256" key="4">
    <source>
        <dbReference type="ARBA" id="ARBA00022679"/>
    </source>
</evidence>
<evidence type="ECO:0000259" key="11">
    <source>
        <dbReference type="Pfam" id="PF02767"/>
    </source>
</evidence>
<comment type="caution">
    <text evidence="12">The sequence shown here is derived from an EMBL/GenBank/DDBJ whole genome shotgun (WGS) entry which is preliminary data.</text>
</comment>
<evidence type="ECO:0000256" key="7">
    <source>
        <dbReference type="ARBA" id="ARBA00022932"/>
    </source>
</evidence>
<feature type="compositionally biased region" description="Basic residues" evidence="9">
    <location>
        <begin position="415"/>
        <end position="429"/>
    </location>
</feature>
<keyword evidence="13" id="KW-1185">Reference proteome</keyword>
<accession>A0A2T1LT44</accession>
<dbReference type="Pfam" id="PF00712">
    <property type="entry name" value="DNA_pol3_beta"/>
    <property type="match status" value="1"/>
</dbReference>
<dbReference type="Gene3D" id="3.70.10.10">
    <property type="match status" value="1"/>
</dbReference>
<dbReference type="Gene3D" id="3.10.150.10">
    <property type="entry name" value="DNA Polymerase III, subunit A, domain 2"/>
    <property type="match status" value="1"/>
</dbReference>
<evidence type="ECO:0000256" key="9">
    <source>
        <dbReference type="SAM" id="MobiDB-lite"/>
    </source>
</evidence>
<feature type="region of interest" description="Disordered" evidence="9">
    <location>
        <begin position="383"/>
        <end position="429"/>
    </location>
</feature>
<dbReference type="GO" id="GO:0003887">
    <property type="term" value="F:DNA-directed DNA polymerase activity"/>
    <property type="evidence" value="ECO:0007669"/>
    <property type="project" value="UniProtKB-KW"/>
</dbReference>
<keyword evidence="5" id="KW-0548">Nucleotidyltransferase</keyword>
<dbReference type="EMBL" id="PXOH01000030">
    <property type="protein sequence ID" value="PSF33475.1"/>
    <property type="molecule type" value="Genomic_DNA"/>
</dbReference>
<dbReference type="InterPro" id="IPR046938">
    <property type="entry name" value="DNA_clamp_sf"/>
</dbReference>
<gene>
    <name evidence="12" type="primary">dnaN</name>
    <name evidence="12" type="ORF">C7H19_20105</name>
</gene>
<keyword evidence="7" id="KW-0239">DNA-directed DNA polymerase</keyword>
<reference evidence="12 13" key="2">
    <citation type="submission" date="2018-03" db="EMBL/GenBank/DDBJ databases">
        <authorList>
            <person name="Keele B.F."/>
        </authorList>
    </citation>
    <scope>NUCLEOTIDE SEQUENCE [LARGE SCALE GENOMIC DNA]</scope>
    <source>
        <strain evidence="12 13">CCALA 016</strain>
    </source>
</reference>
<dbReference type="NCBIfam" id="TIGR00663">
    <property type="entry name" value="dnan"/>
    <property type="match status" value="1"/>
</dbReference>
<evidence type="ECO:0000259" key="10">
    <source>
        <dbReference type="Pfam" id="PF00712"/>
    </source>
</evidence>
<evidence type="ECO:0000313" key="12">
    <source>
        <dbReference type="EMBL" id="PSF33475.1"/>
    </source>
</evidence>
<dbReference type="RefSeq" id="WP_106458708.1">
    <property type="nucleotide sequence ID" value="NZ_PXOH01000030.1"/>
</dbReference>
<comment type="subcellular location">
    <subcellularLocation>
        <location evidence="1">Cytoplasm</location>
    </subcellularLocation>
</comment>
<evidence type="ECO:0000256" key="1">
    <source>
        <dbReference type="ARBA" id="ARBA00004496"/>
    </source>
</evidence>
<dbReference type="GO" id="GO:0006271">
    <property type="term" value="P:DNA strand elongation involved in DNA replication"/>
    <property type="evidence" value="ECO:0007669"/>
    <property type="project" value="TreeGrafter"/>
</dbReference>
<comment type="similarity">
    <text evidence="2">Belongs to the beta sliding clamp family.</text>
</comment>
<dbReference type="GO" id="GO:0008408">
    <property type="term" value="F:3'-5' exonuclease activity"/>
    <property type="evidence" value="ECO:0007669"/>
    <property type="project" value="InterPro"/>
</dbReference>
<keyword evidence="6" id="KW-0235">DNA replication</keyword>
<evidence type="ECO:0000256" key="8">
    <source>
        <dbReference type="ARBA" id="ARBA00023125"/>
    </source>
</evidence>
<evidence type="ECO:0000256" key="3">
    <source>
        <dbReference type="ARBA" id="ARBA00022490"/>
    </source>
</evidence>
<dbReference type="InterPro" id="IPR001001">
    <property type="entry name" value="DNA_polIII_beta"/>
</dbReference>
<dbReference type="SUPFAM" id="SSF55979">
    <property type="entry name" value="DNA clamp"/>
    <property type="match status" value="3"/>
</dbReference>
<feature type="compositionally biased region" description="Basic and acidic residues" evidence="9">
    <location>
        <begin position="393"/>
        <end position="410"/>
    </location>
</feature>
<feature type="domain" description="DNA polymerase III beta sliding clamp N-terminal" evidence="10">
    <location>
        <begin position="1"/>
        <end position="119"/>
    </location>
</feature>
<evidence type="ECO:0000313" key="13">
    <source>
        <dbReference type="Proteomes" id="UP000239001"/>
    </source>
</evidence>
<keyword evidence="3" id="KW-0963">Cytoplasm</keyword>
<organism evidence="12 13">
    <name type="scientific">Aphanothece hegewaldii CCALA 016</name>
    <dbReference type="NCBI Taxonomy" id="2107694"/>
    <lineage>
        <taxon>Bacteria</taxon>
        <taxon>Bacillati</taxon>
        <taxon>Cyanobacteriota</taxon>
        <taxon>Cyanophyceae</taxon>
        <taxon>Oscillatoriophycideae</taxon>
        <taxon>Chroococcales</taxon>
        <taxon>Aphanothecaceae</taxon>
        <taxon>Aphanothece</taxon>
    </lineage>
</organism>
<dbReference type="OrthoDB" id="8421503at2"/>
<name>A0A2T1LT44_9CHRO</name>
<dbReference type="PANTHER" id="PTHR30478">
    <property type="entry name" value="DNA POLYMERASE III SUBUNIT BETA"/>
    <property type="match status" value="1"/>
</dbReference>